<keyword evidence="2" id="KW-1185">Reference proteome</keyword>
<reference evidence="1 2" key="1">
    <citation type="submission" date="2022-09" db="EMBL/GenBank/DDBJ databases">
        <authorList>
            <person name="Palmer J.M."/>
        </authorList>
    </citation>
    <scope>NUCLEOTIDE SEQUENCE [LARGE SCALE GENOMIC DNA]</scope>
    <source>
        <strain evidence="1 2">DSM 7382</strain>
    </source>
</reference>
<evidence type="ECO:0000313" key="1">
    <source>
        <dbReference type="EMBL" id="KAK7688929.1"/>
    </source>
</evidence>
<organism evidence="1 2">
    <name type="scientific">Cerrena zonata</name>
    <dbReference type="NCBI Taxonomy" id="2478898"/>
    <lineage>
        <taxon>Eukaryota</taxon>
        <taxon>Fungi</taxon>
        <taxon>Dikarya</taxon>
        <taxon>Basidiomycota</taxon>
        <taxon>Agaricomycotina</taxon>
        <taxon>Agaricomycetes</taxon>
        <taxon>Polyporales</taxon>
        <taxon>Cerrenaceae</taxon>
        <taxon>Cerrena</taxon>
    </lineage>
</organism>
<dbReference type="Proteomes" id="UP001385951">
    <property type="component" value="Unassembled WGS sequence"/>
</dbReference>
<sequence>MGVSFLSIDFILFLGMRRSFIGHLRATRILEKRDWRVASDVQKSIELAHGLVIESDRTSDKAANCQSIQSAHDLYSGKQFHLPGLVDGSNNGSGILGIVREGMQDFGHFRSGHGVESTSRLIQN</sequence>
<gene>
    <name evidence="1" type="ORF">QCA50_007620</name>
</gene>
<dbReference type="AlphaFoldDB" id="A0AAW0GGG3"/>
<comment type="caution">
    <text evidence="1">The sequence shown here is derived from an EMBL/GenBank/DDBJ whole genome shotgun (WGS) entry which is preliminary data.</text>
</comment>
<protein>
    <submittedName>
        <fullName evidence="1">Uncharacterized protein</fullName>
    </submittedName>
</protein>
<proteinExistence type="predicted"/>
<evidence type="ECO:0000313" key="2">
    <source>
        <dbReference type="Proteomes" id="UP001385951"/>
    </source>
</evidence>
<accession>A0AAW0GGG3</accession>
<name>A0AAW0GGG3_9APHY</name>
<dbReference type="EMBL" id="JASBNA010000009">
    <property type="protein sequence ID" value="KAK7688929.1"/>
    <property type="molecule type" value="Genomic_DNA"/>
</dbReference>